<evidence type="ECO:0000259" key="7">
    <source>
        <dbReference type="Pfam" id="PF00294"/>
    </source>
</evidence>
<dbReference type="InterPro" id="IPR029056">
    <property type="entry name" value="Ribokinase-like"/>
</dbReference>
<comment type="similarity">
    <text evidence="1">Belongs to the carbohydrate kinase PfkB family.</text>
</comment>
<keyword evidence="5" id="KW-0067">ATP-binding</keyword>
<evidence type="ECO:0000256" key="2">
    <source>
        <dbReference type="ARBA" id="ARBA00022679"/>
    </source>
</evidence>
<accession>A0ABQ1NV65</accession>
<keyword evidence="4" id="KW-0418">Kinase</keyword>
<dbReference type="PANTHER" id="PTHR46566:SF5">
    <property type="entry name" value="1-PHOSPHOFRUCTOKINASE"/>
    <property type="match status" value="1"/>
</dbReference>
<keyword evidence="9" id="KW-1185">Reference proteome</keyword>
<feature type="domain" description="Carbohydrate kinase PfkB" evidence="7">
    <location>
        <begin position="13"/>
        <end position="303"/>
    </location>
</feature>
<dbReference type="Pfam" id="PF00294">
    <property type="entry name" value="PfkB"/>
    <property type="match status" value="1"/>
</dbReference>
<dbReference type="CDD" id="cd01164">
    <property type="entry name" value="FruK_PfkB_like"/>
    <property type="match status" value="1"/>
</dbReference>
<dbReference type="Gene3D" id="3.40.1190.20">
    <property type="match status" value="1"/>
</dbReference>
<dbReference type="PROSITE" id="PS00584">
    <property type="entry name" value="PFKB_KINASES_2"/>
    <property type="match status" value="1"/>
</dbReference>
<dbReference type="InterPro" id="IPR011611">
    <property type="entry name" value="PfkB_dom"/>
</dbReference>
<organism evidence="8 9">
    <name type="scientific">Tersicoccus solisilvae</name>
    <dbReference type="NCBI Taxonomy" id="1882339"/>
    <lineage>
        <taxon>Bacteria</taxon>
        <taxon>Bacillati</taxon>
        <taxon>Actinomycetota</taxon>
        <taxon>Actinomycetes</taxon>
        <taxon>Micrococcales</taxon>
        <taxon>Micrococcaceae</taxon>
        <taxon>Tersicoccus</taxon>
    </lineage>
</organism>
<comment type="caution">
    <text evidence="8">The sequence shown here is derived from an EMBL/GenBank/DDBJ whole genome shotgun (WGS) entry which is preliminary data.</text>
</comment>
<dbReference type="SUPFAM" id="SSF53613">
    <property type="entry name" value="Ribokinase-like"/>
    <property type="match status" value="1"/>
</dbReference>
<dbReference type="InterPro" id="IPR017583">
    <property type="entry name" value="Tagatose/fructose_Pkinase"/>
</dbReference>
<sequence>MIITFTANPSLDRTIELPGPLARGEVQRAVAAAQQPGGKGVNVSRALVASAEESLALLPGDDDDAVVAALRAEGIPHRTLPIGRPLRSNVTVTEPDGTTTKINEPGPTLTDAQRAELLALVVSHGADASWLVLAGSLPPGLPEDFYVEVILEVRSRWGARAPRIAVDSSGAPLAAVLAAGPDAAPDLIKPNAEELAELTGVGHGDSLESDPEEAARAAAGLVEGGVGTVLATLGSKGALVVTAQETFRATHPPVTARSTVGAGDSSLAGFLIASTRGADLAGCARQAVAHGAAAASLPGSSVPTLEQTTPDAVELTPLTRSI</sequence>
<dbReference type="EMBL" id="BMJI01000002">
    <property type="protein sequence ID" value="GGC83519.1"/>
    <property type="molecule type" value="Genomic_DNA"/>
</dbReference>
<evidence type="ECO:0000313" key="8">
    <source>
        <dbReference type="EMBL" id="GGC83519.1"/>
    </source>
</evidence>
<evidence type="ECO:0000256" key="4">
    <source>
        <dbReference type="ARBA" id="ARBA00022777"/>
    </source>
</evidence>
<dbReference type="InterPro" id="IPR002173">
    <property type="entry name" value="Carboh/pur_kinase_PfkB_CS"/>
</dbReference>
<protein>
    <submittedName>
        <fullName evidence="8">1-phosphofructokinase</fullName>
    </submittedName>
</protein>
<dbReference type="PANTHER" id="PTHR46566">
    <property type="entry name" value="1-PHOSPHOFRUCTOKINASE-RELATED"/>
    <property type="match status" value="1"/>
</dbReference>
<dbReference type="Proteomes" id="UP000597761">
    <property type="component" value="Unassembled WGS sequence"/>
</dbReference>
<dbReference type="RefSeq" id="WP_188666494.1">
    <property type="nucleotide sequence ID" value="NZ_BMJI01000002.1"/>
</dbReference>
<proteinExistence type="inferred from homology"/>
<keyword evidence="3" id="KW-0547">Nucleotide-binding</keyword>
<keyword evidence="2 6" id="KW-0808">Transferase</keyword>
<reference evidence="9" key="1">
    <citation type="journal article" date="2019" name="Int. J. Syst. Evol. Microbiol.">
        <title>The Global Catalogue of Microorganisms (GCM) 10K type strain sequencing project: providing services to taxonomists for standard genome sequencing and annotation.</title>
        <authorList>
            <consortium name="The Broad Institute Genomics Platform"/>
            <consortium name="The Broad Institute Genome Sequencing Center for Infectious Disease"/>
            <person name="Wu L."/>
            <person name="Ma J."/>
        </authorList>
    </citation>
    <scope>NUCLEOTIDE SEQUENCE [LARGE SCALE GENOMIC DNA]</scope>
    <source>
        <strain evidence="9">CGMCC 1.15480</strain>
    </source>
</reference>
<name>A0ABQ1NV65_9MICC</name>
<dbReference type="NCBIfam" id="TIGR03168">
    <property type="entry name" value="1-PFK"/>
    <property type="match status" value="1"/>
</dbReference>
<gene>
    <name evidence="8" type="ORF">GCM10011512_07860</name>
</gene>
<evidence type="ECO:0000256" key="6">
    <source>
        <dbReference type="PIRNR" id="PIRNR000535"/>
    </source>
</evidence>
<evidence type="ECO:0000256" key="1">
    <source>
        <dbReference type="ARBA" id="ARBA00010688"/>
    </source>
</evidence>
<dbReference type="PIRSF" id="PIRSF000535">
    <property type="entry name" value="1PFK/6PFK/LacC"/>
    <property type="match status" value="1"/>
</dbReference>
<evidence type="ECO:0000256" key="5">
    <source>
        <dbReference type="ARBA" id="ARBA00022840"/>
    </source>
</evidence>
<evidence type="ECO:0000313" key="9">
    <source>
        <dbReference type="Proteomes" id="UP000597761"/>
    </source>
</evidence>
<evidence type="ECO:0000256" key="3">
    <source>
        <dbReference type="ARBA" id="ARBA00022741"/>
    </source>
</evidence>